<comment type="caution">
    <text evidence="1">The sequence shown here is derived from an EMBL/GenBank/DDBJ whole genome shotgun (WGS) entry which is preliminary data.</text>
</comment>
<reference evidence="1 2" key="1">
    <citation type="journal article" date="2020" name="Mol. Biol. Evol.">
        <title>Distinct Expression and Methylation Patterns for Genes with Different Fates following a Single Whole-Genome Duplication in Flowering Plants.</title>
        <authorList>
            <person name="Shi T."/>
            <person name="Rahmani R.S."/>
            <person name="Gugger P.F."/>
            <person name="Wang M."/>
            <person name="Li H."/>
            <person name="Zhang Y."/>
            <person name="Li Z."/>
            <person name="Wang Q."/>
            <person name="Van de Peer Y."/>
            <person name="Marchal K."/>
            <person name="Chen J."/>
        </authorList>
    </citation>
    <scope>NUCLEOTIDE SEQUENCE [LARGE SCALE GENOMIC DNA]</scope>
    <source>
        <tissue evidence="1">Leaf</tissue>
    </source>
</reference>
<protein>
    <submittedName>
        <fullName evidence="1">Uncharacterized protein</fullName>
    </submittedName>
</protein>
<dbReference type="Proteomes" id="UP000607653">
    <property type="component" value="Unassembled WGS sequence"/>
</dbReference>
<evidence type="ECO:0000313" key="1">
    <source>
        <dbReference type="EMBL" id="DAD27293.1"/>
    </source>
</evidence>
<dbReference type="AlphaFoldDB" id="A0A822Y5J4"/>
<sequence length="98" mass="10935">MLMEGAGIGKINSRMLGIKKSNSVVIYNHLNLSLLSSHALISSEINYRAQMGLCLVLTEAMWVTWKGWDRFLVCSRDFSPSISSGLKSKLIENDPVDF</sequence>
<name>A0A822Y5J4_NELNU</name>
<keyword evidence="2" id="KW-1185">Reference proteome</keyword>
<dbReference type="EMBL" id="DUZY01000002">
    <property type="protein sequence ID" value="DAD27293.1"/>
    <property type="molecule type" value="Genomic_DNA"/>
</dbReference>
<accession>A0A822Y5J4</accession>
<gene>
    <name evidence="1" type="ORF">HUJ06_028760</name>
</gene>
<proteinExistence type="predicted"/>
<organism evidence="1 2">
    <name type="scientific">Nelumbo nucifera</name>
    <name type="common">Sacred lotus</name>
    <dbReference type="NCBI Taxonomy" id="4432"/>
    <lineage>
        <taxon>Eukaryota</taxon>
        <taxon>Viridiplantae</taxon>
        <taxon>Streptophyta</taxon>
        <taxon>Embryophyta</taxon>
        <taxon>Tracheophyta</taxon>
        <taxon>Spermatophyta</taxon>
        <taxon>Magnoliopsida</taxon>
        <taxon>Proteales</taxon>
        <taxon>Nelumbonaceae</taxon>
        <taxon>Nelumbo</taxon>
    </lineage>
</organism>
<evidence type="ECO:0000313" key="2">
    <source>
        <dbReference type="Proteomes" id="UP000607653"/>
    </source>
</evidence>